<dbReference type="EMBL" id="BDMD01000141">
    <property type="protein sequence ID" value="GBF09909.1"/>
    <property type="molecule type" value="Genomic_DNA"/>
</dbReference>
<name>A0A401HC40_AERPX</name>
<dbReference type="CDD" id="cd06261">
    <property type="entry name" value="TM_PBP2"/>
    <property type="match status" value="1"/>
</dbReference>
<proteinExistence type="inferred from homology"/>
<evidence type="ECO:0000256" key="3">
    <source>
        <dbReference type="ARBA" id="ARBA00022475"/>
    </source>
</evidence>
<dbReference type="InterPro" id="IPR035906">
    <property type="entry name" value="MetI-like_sf"/>
</dbReference>
<keyword evidence="3" id="KW-1003">Cell membrane</keyword>
<comment type="caution">
    <text evidence="9">The sequence shown here is derived from an EMBL/GenBank/DDBJ whole genome shotgun (WGS) entry which is preliminary data.</text>
</comment>
<evidence type="ECO:0000256" key="5">
    <source>
        <dbReference type="ARBA" id="ARBA00022989"/>
    </source>
</evidence>
<reference evidence="9 10" key="1">
    <citation type="submission" date="2017-02" db="EMBL/GenBank/DDBJ databases">
        <title>isolation and characterization of a novel temperate virus Aeropyrum globular virus 1 infecting hyperthermophilic archaeon Aeropyrum.</title>
        <authorList>
            <person name="Yumiya M."/>
            <person name="Yoshida T."/>
            <person name="Sako Y."/>
        </authorList>
    </citation>
    <scope>NUCLEOTIDE SEQUENCE [LARGE SCALE GENOMIC DNA]</scope>
    <source>
        <strain evidence="9 10">YK1-12-2013</strain>
    </source>
</reference>
<dbReference type="Pfam" id="PF00528">
    <property type="entry name" value="BPD_transp_1"/>
    <property type="match status" value="1"/>
</dbReference>
<evidence type="ECO:0000256" key="7">
    <source>
        <dbReference type="RuleBase" id="RU363032"/>
    </source>
</evidence>
<feature type="transmembrane region" description="Helical" evidence="7">
    <location>
        <begin position="114"/>
        <end position="134"/>
    </location>
</feature>
<dbReference type="SUPFAM" id="SSF161098">
    <property type="entry name" value="MetI-like"/>
    <property type="match status" value="1"/>
</dbReference>
<dbReference type="Proteomes" id="UP000291213">
    <property type="component" value="Unassembled WGS sequence"/>
</dbReference>
<evidence type="ECO:0000256" key="1">
    <source>
        <dbReference type="ARBA" id="ARBA00004651"/>
    </source>
</evidence>
<comment type="similarity">
    <text evidence="7">Belongs to the binding-protein-dependent transport system permease family.</text>
</comment>
<dbReference type="OrthoDB" id="45815at2157"/>
<evidence type="ECO:0000256" key="4">
    <source>
        <dbReference type="ARBA" id="ARBA00022692"/>
    </source>
</evidence>
<organism evidence="9 10">
    <name type="scientific">Aeropyrum pernix</name>
    <dbReference type="NCBI Taxonomy" id="56636"/>
    <lineage>
        <taxon>Archaea</taxon>
        <taxon>Thermoproteota</taxon>
        <taxon>Thermoprotei</taxon>
        <taxon>Desulfurococcales</taxon>
        <taxon>Desulfurococcaceae</taxon>
        <taxon>Aeropyrum</taxon>
    </lineage>
</organism>
<feature type="transmembrane region" description="Helical" evidence="7">
    <location>
        <begin position="165"/>
        <end position="189"/>
    </location>
</feature>
<gene>
    <name evidence="9" type="ORF">apy_16340</name>
</gene>
<accession>A0A401HC40</accession>
<dbReference type="GO" id="GO:0055085">
    <property type="term" value="P:transmembrane transport"/>
    <property type="evidence" value="ECO:0007669"/>
    <property type="project" value="InterPro"/>
</dbReference>
<dbReference type="InterPro" id="IPR000515">
    <property type="entry name" value="MetI-like"/>
</dbReference>
<keyword evidence="2 7" id="KW-0813">Transport</keyword>
<feature type="domain" description="ABC transmembrane type-1" evidence="8">
    <location>
        <begin position="77"/>
        <end position="290"/>
    </location>
</feature>
<dbReference type="AlphaFoldDB" id="A0A401HC40"/>
<feature type="transmembrane region" description="Helical" evidence="7">
    <location>
        <begin position="269"/>
        <end position="292"/>
    </location>
</feature>
<keyword evidence="5 7" id="KW-1133">Transmembrane helix</keyword>
<evidence type="ECO:0000256" key="6">
    <source>
        <dbReference type="ARBA" id="ARBA00023136"/>
    </source>
</evidence>
<evidence type="ECO:0000256" key="2">
    <source>
        <dbReference type="ARBA" id="ARBA00022448"/>
    </source>
</evidence>
<evidence type="ECO:0000313" key="10">
    <source>
        <dbReference type="Proteomes" id="UP000291213"/>
    </source>
</evidence>
<dbReference type="RefSeq" id="WP_131160807.1">
    <property type="nucleotide sequence ID" value="NZ_BDMD01000141.1"/>
</dbReference>
<evidence type="ECO:0000313" key="9">
    <source>
        <dbReference type="EMBL" id="GBF09909.1"/>
    </source>
</evidence>
<comment type="subcellular location">
    <subcellularLocation>
        <location evidence="1 7">Cell membrane</location>
        <topology evidence="1 7">Multi-pass membrane protein</topology>
    </subcellularLocation>
</comment>
<sequence>MAGPPRGYFKALVFLLPAFTFITIFVIAPSIATVYLSLNVDGHISLEKYAEVVSERSPDKALIMITSRPESPPWGALIHNIIWMALHIPLVTFLGLFLAYLLKYTFGSSIVKTIVFIGMVIPMVVGGLIVRFMFDEYVGVVPLVFKVLGVDFLAKTWTNYPQLSLLSLILGSVWLWTGFSLTVYSAALGSIPSSFIEAARIDGAGHWHIFWKIVFPLVRPATIIVVVMTMLWDLKIFDIVYVATLGGPGGSSNVLALVMYQYMARALDYQAASAVAVILTLLTLPPGIWLALRLRRGG</sequence>
<feature type="transmembrane region" description="Helical" evidence="7">
    <location>
        <begin position="12"/>
        <end position="38"/>
    </location>
</feature>
<dbReference type="PANTHER" id="PTHR43005:SF1">
    <property type="entry name" value="SPERMIDINE_PUTRESCINE TRANSPORT SYSTEM PERMEASE PROTEIN"/>
    <property type="match status" value="1"/>
</dbReference>
<keyword evidence="4 7" id="KW-0812">Transmembrane</keyword>
<dbReference type="GO" id="GO:0005886">
    <property type="term" value="C:plasma membrane"/>
    <property type="evidence" value="ECO:0007669"/>
    <property type="project" value="UniProtKB-SubCell"/>
</dbReference>
<evidence type="ECO:0000259" key="8">
    <source>
        <dbReference type="PROSITE" id="PS50928"/>
    </source>
</evidence>
<dbReference type="PANTHER" id="PTHR43005">
    <property type="entry name" value="BLR7065 PROTEIN"/>
    <property type="match status" value="1"/>
</dbReference>
<feature type="transmembrane region" description="Helical" evidence="7">
    <location>
        <begin position="239"/>
        <end position="263"/>
    </location>
</feature>
<keyword evidence="6 7" id="KW-0472">Membrane</keyword>
<dbReference type="PROSITE" id="PS50928">
    <property type="entry name" value="ABC_TM1"/>
    <property type="match status" value="1"/>
</dbReference>
<dbReference type="Gene3D" id="1.10.3720.10">
    <property type="entry name" value="MetI-like"/>
    <property type="match status" value="1"/>
</dbReference>
<feature type="transmembrane region" description="Helical" evidence="7">
    <location>
        <begin position="209"/>
        <end position="232"/>
    </location>
</feature>
<feature type="transmembrane region" description="Helical" evidence="7">
    <location>
        <begin position="81"/>
        <end position="102"/>
    </location>
</feature>
<protein>
    <submittedName>
        <fullName evidence="9">ABC transporter, permease protein</fullName>
    </submittedName>
</protein>